<dbReference type="EMBL" id="PVYX01000002">
    <property type="protein sequence ID" value="PRX54203.1"/>
    <property type="molecule type" value="Genomic_DNA"/>
</dbReference>
<dbReference type="OrthoDB" id="1143855at2"/>
<evidence type="ECO:0000313" key="2">
    <source>
        <dbReference type="EMBL" id="PRX54203.1"/>
    </source>
</evidence>
<accession>A0A2T0M9Q0</accession>
<evidence type="ECO:0000259" key="1">
    <source>
        <dbReference type="Pfam" id="PF13648"/>
    </source>
</evidence>
<name>A0A2T0M9Q0_9FLAO</name>
<dbReference type="RefSeq" id="WP_106145502.1">
    <property type="nucleotide sequence ID" value="NZ_PVYX01000002.1"/>
</dbReference>
<dbReference type="PROSITE" id="PS51257">
    <property type="entry name" value="PROKAR_LIPOPROTEIN"/>
    <property type="match status" value="1"/>
</dbReference>
<dbReference type="Pfam" id="PF13648">
    <property type="entry name" value="Lipocalin_4"/>
    <property type="match status" value="1"/>
</dbReference>
<feature type="domain" description="Lipocalin-like" evidence="1">
    <location>
        <begin position="29"/>
        <end position="111"/>
    </location>
</feature>
<evidence type="ECO:0000313" key="3">
    <source>
        <dbReference type="Proteomes" id="UP000237640"/>
    </source>
</evidence>
<proteinExistence type="predicted"/>
<organism evidence="2 3">
    <name type="scientific">Flagellimonas meridianipacifica</name>
    <dbReference type="NCBI Taxonomy" id="1080225"/>
    <lineage>
        <taxon>Bacteria</taxon>
        <taxon>Pseudomonadati</taxon>
        <taxon>Bacteroidota</taxon>
        <taxon>Flavobacteriia</taxon>
        <taxon>Flavobacteriales</taxon>
        <taxon>Flavobacteriaceae</taxon>
        <taxon>Flagellimonas</taxon>
    </lineage>
</organism>
<keyword evidence="3" id="KW-1185">Reference proteome</keyword>
<gene>
    <name evidence="2" type="ORF">CLV81_2600</name>
</gene>
<comment type="caution">
    <text evidence="2">The sequence shown here is derived from an EMBL/GenBank/DDBJ whole genome shotgun (WGS) entry which is preliminary data.</text>
</comment>
<dbReference type="InterPro" id="IPR024311">
    <property type="entry name" value="Lipocalin-like"/>
</dbReference>
<dbReference type="AlphaFoldDB" id="A0A2T0M9Q0"/>
<protein>
    <recommendedName>
        <fullName evidence="1">Lipocalin-like domain-containing protein</fullName>
    </recommendedName>
</protein>
<sequence length="140" mass="16379">MKRLVFLASLVLLISCADQKVNKEDLHHLNGYWEIQKVEFPNGQIKEYKANTVVDYIQIDGEKGMRKKVQPKLDGTFIITEDEESFDLIAKNEGYSFHYNNGLSERQEKLTTLDSLSFSTQNEEGIRYFYIRFEPISIQF</sequence>
<reference evidence="2 3" key="1">
    <citation type="submission" date="2018-03" db="EMBL/GenBank/DDBJ databases">
        <title>Genomic Encyclopedia of Archaeal and Bacterial Type Strains, Phase II (KMG-II): from individual species to whole genera.</title>
        <authorList>
            <person name="Goeker M."/>
        </authorList>
    </citation>
    <scope>NUCLEOTIDE SEQUENCE [LARGE SCALE GENOMIC DNA]</scope>
    <source>
        <strain evidence="2 3">DSM 25027</strain>
    </source>
</reference>
<dbReference type="Proteomes" id="UP000237640">
    <property type="component" value="Unassembled WGS sequence"/>
</dbReference>